<evidence type="ECO:0000256" key="5">
    <source>
        <dbReference type="ARBA" id="ARBA00022691"/>
    </source>
</evidence>
<name>A0AAV5DV05_ELECO</name>
<keyword evidence="5" id="KW-0949">S-adenosyl-L-methionine</keyword>
<organism evidence="6 7">
    <name type="scientific">Eleusine coracana subsp. coracana</name>
    <dbReference type="NCBI Taxonomy" id="191504"/>
    <lineage>
        <taxon>Eukaryota</taxon>
        <taxon>Viridiplantae</taxon>
        <taxon>Streptophyta</taxon>
        <taxon>Embryophyta</taxon>
        <taxon>Tracheophyta</taxon>
        <taxon>Spermatophyta</taxon>
        <taxon>Magnoliopsida</taxon>
        <taxon>Liliopsida</taxon>
        <taxon>Poales</taxon>
        <taxon>Poaceae</taxon>
        <taxon>PACMAD clade</taxon>
        <taxon>Chloridoideae</taxon>
        <taxon>Cynodonteae</taxon>
        <taxon>Eleusininae</taxon>
        <taxon>Eleusine</taxon>
    </lineage>
</organism>
<dbReference type="Pfam" id="PF07942">
    <property type="entry name" value="CARME"/>
    <property type="match status" value="1"/>
</dbReference>
<keyword evidence="3" id="KW-0489">Methyltransferase</keyword>
<evidence type="ECO:0000256" key="2">
    <source>
        <dbReference type="ARBA" id="ARBA00012003"/>
    </source>
</evidence>
<evidence type="ECO:0000313" key="6">
    <source>
        <dbReference type="EMBL" id="GJN14894.1"/>
    </source>
</evidence>
<dbReference type="EC" id="2.1.1.22" evidence="2"/>
<dbReference type="GO" id="GO:0030735">
    <property type="term" value="F:carnosine N-methyltransferase activity"/>
    <property type="evidence" value="ECO:0007669"/>
    <property type="project" value="UniProtKB-EC"/>
</dbReference>
<evidence type="ECO:0000256" key="1">
    <source>
        <dbReference type="ARBA" id="ARBA00010086"/>
    </source>
</evidence>
<keyword evidence="4" id="KW-0808">Transferase</keyword>
<evidence type="ECO:0000256" key="3">
    <source>
        <dbReference type="ARBA" id="ARBA00022603"/>
    </source>
</evidence>
<keyword evidence="7" id="KW-1185">Reference proteome</keyword>
<sequence length="419" mass="47952">MGERRYTEQEEALEIKSLRRIIAAYANYQDAAERDVKRYERSFKMLPPAHKELLFHLGLKYQRLRWCISMNAAFIMNMLEDEEDYIAGCSHPVDNNLGTSQGIGVSCNSDKDAITTIYSEDKDRTASSSVENVTPHHCPSSLFKLNVPPIDVDKVRCIVRNIVRDWAEEGQKERDECYKPILEELNRLFPSRNKQRPPSCLVPGAGLGRLALEISSLGFVSQGNEFSYYMLICSSFILNHTQEANEWTIYPWIHSNCNSLSDSDQLRAVKFPDIHPSSAGITEGFSMCAGDFVEVYSEESQDSAWDAVVTCFFLDTAHNIVEYIEIISKVLKDGGVWINLGPLLYHFADSYGPDDDMSIELSLEDVKKVAYHYGFVMEVENMIETTYTANMRSMMQNRYHAVFWTMRKNTSHSKVQKRQ</sequence>
<dbReference type="InterPro" id="IPR029063">
    <property type="entry name" value="SAM-dependent_MTases_sf"/>
</dbReference>
<dbReference type="SUPFAM" id="SSF53335">
    <property type="entry name" value="S-adenosyl-L-methionine-dependent methyltransferases"/>
    <property type="match status" value="1"/>
</dbReference>
<dbReference type="PANTHER" id="PTHR12303">
    <property type="entry name" value="CARNOSINE N-METHYLTRANSFERASE"/>
    <property type="match status" value="1"/>
</dbReference>
<protein>
    <recommendedName>
        <fullName evidence="2">carnosine N-methyltransferase</fullName>
        <ecNumber evidence="2">2.1.1.22</ecNumber>
    </recommendedName>
</protein>
<comment type="caution">
    <text evidence="6">The sequence shown here is derived from an EMBL/GenBank/DDBJ whole genome shotgun (WGS) entry which is preliminary data.</text>
</comment>
<dbReference type="GO" id="GO:0032259">
    <property type="term" value="P:methylation"/>
    <property type="evidence" value="ECO:0007669"/>
    <property type="project" value="UniProtKB-KW"/>
</dbReference>
<dbReference type="Gene3D" id="3.40.50.150">
    <property type="entry name" value="Vaccinia Virus protein VP39"/>
    <property type="match status" value="1"/>
</dbReference>
<dbReference type="AlphaFoldDB" id="A0AAV5DV05"/>
<accession>A0AAV5DV05</accession>
<dbReference type="InterPro" id="IPR012901">
    <property type="entry name" value="CARME"/>
</dbReference>
<reference evidence="6" key="1">
    <citation type="journal article" date="2018" name="DNA Res.">
        <title>Multiple hybrid de novo genome assembly of finger millet, an orphan allotetraploid crop.</title>
        <authorList>
            <person name="Hatakeyama M."/>
            <person name="Aluri S."/>
            <person name="Balachadran M.T."/>
            <person name="Sivarajan S.R."/>
            <person name="Patrignani A."/>
            <person name="Gruter S."/>
            <person name="Poveda L."/>
            <person name="Shimizu-Inatsugi R."/>
            <person name="Baeten J."/>
            <person name="Francoijs K.J."/>
            <person name="Nataraja K.N."/>
            <person name="Reddy Y.A.N."/>
            <person name="Phadnis S."/>
            <person name="Ravikumar R.L."/>
            <person name="Schlapbach R."/>
            <person name="Sreeman S.M."/>
            <person name="Shimizu K.K."/>
        </authorList>
    </citation>
    <scope>NUCLEOTIDE SEQUENCE</scope>
</reference>
<evidence type="ECO:0000313" key="7">
    <source>
        <dbReference type="Proteomes" id="UP001054889"/>
    </source>
</evidence>
<gene>
    <name evidence="6" type="primary">gb01768</name>
    <name evidence="6" type="ORF">PR202_gb01768</name>
</gene>
<reference evidence="6" key="2">
    <citation type="submission" date="2021-12" db="EMBL/GenBank/DDBJ databases">
        <title>Resequencing data analysis of finger millet.</title>
        <authorList>
            <person name="Hatakeyama M."/>
            <person name="Aluri S."/>
            <person name="Balachadran M.T."/>
            <person name="Sivarajan S.R."/>
            <person name="Poveda L."/>
            <person name="Shimizu-Inatsugi R."/>
            <person name="Schlapbach R."/>
            <person name="Sreeman S.M."/>
            <person name="Shimizu K.K."/>
        </authorList>
    </citation>
    <scope>NUCLEOTIDE SEQUENCE</scope>
</reference>
<dbReference type="EMBL" id="BQKI01000071">
    <property type="protein sequence ID" value="GJN14894.1"/>
    <property type="molecule type" value="Genomic_DNA"/>
</dbReference>
<dbReference type="PANTHER" id="PTHR12303:SF6">
    <property type="entry name" value="CARNOSINE N-METHYLTRANSFERASE"/>
    <property type="match status" value="1"/>
</dbReference>
<dbReference type="SMART" id="SM01296">
    <property type="entry name" value="N2227"/>
    <property type="match status" value="1"/>
</dbReference>
<proteinExistence type="inferred from homology"/>
<dbReference type="Proteomes" id="UP001054889">
    <property type="component" value="Unassembled WGS sequence"/>
</dbReference>
<comment type="similarity">
    <text evidence="1">Belongs to the carnosine N-methyltransferase family.</text>
</comment>
<evidence type="ECO:0000256" key="4">
    <source>
        <dbReference type="ARBA" id="ARBA00022679"/>
    </source>
</evidence>